<name>A0A448ZBL7_9STRA</name>
<gene>
    <name evidence="1" type="ORF">PSNMU_V1.4_AUG-EV-PASAV3_0062490</name>
</gene>
<protein>
    <submittedName>
        <fullName evidence="1">Uncharacterized protein</fullName>
    </submittedName>
</protein>
<evidence type="ECO:0000313" key="2">
    <source>
        <dbReference type="Proteomes" id="UP000291116"/>
    </source>
</evidence>
<evidence type="ECO:0000313" key="1">
    <source>
        <dbReference type="EMBL" id="VEU39401.1"/>
    </source>
</evidence>
<dbReference type="AlphaFoldDB" id="A0A448ZBL7"/>
<accession>A0A448ZBL7</accession>
<dbReference type="Proteomes" id="UP000291116">
    <property type="component" value="Unassembled WGS sequence"/>
</dbReference>
<organism evidence="1 2">
    <name type="scientific">Pseudo-nitzschia multistriata</name>
    <dbReference type="NCBI Taxonomy" id="183589"/>
    <lineage>
        <taxon>Eukaryota</taxon>
        <taxon>Sar</taxon>
        <taxon>Stramenopiles</taxon>
        <taxon>Ochrophyta</taxon>
        <taxon>Bacillariophyta</taxon>
        <taxon>Bacillariophyceae</taxon>
        <taxon>Bacillariophycidae</taxon>
        <taxon>Bacillariales</taxon>
        <taxon>Bacillariaceae</taxon>
        <taxon>Pseudo-nitzschia</taxon>
    </lineage>
</organism>
<reference evidence="1 2" key="1">
    <citation type="submission" date="2019-01" db="EMBL/GenBank/DDBJ databases">
        <authorList>
            <person name="Ferrante I. M."/>
        </authorList>
    </citation>
    <scope>NUCLEOTIDE SEQUENCE [LARGE SCALE GENOMIC DNA]</scope>
    <source>
        <strain evidence="1 2">B856</strain>
    </source>
</reference>
<keyword evidence="2" id="KW-1185">Reference proteome</keyword>
<dbReference type="EMBL" id="CAACVS010000220">
    <property type="protein sequence ID" value="VEU39401.1"/>
    <property type="molecule type" value="Genomic_DNA"/>
</dbReference>
<proteinExistence type="predicted"/>
<sequence>MYAFTRQGAGSVLAPSPFGNDPFPKASLFEAAVLPVVSLRKARGTMGSLFFFAAQGATDFPIGGCFLPDIVVVFAASSRGPFMAQGATPVIPNGGLLLVPLGPFIAQEELSAGGPGSGRFCSRCSSFLAKKRFPMLTNSSGSSSWRVVRTVYVIFRTVGFHDGSFRNRKGKRISSVNFMFFSIKRTKVLFLTKGKARCANREFSDAIEEPRVRNSAGRLSPSSDPVTPS</sequence>